<feature type="compositionally biased region" description="Polar residues" evidence="1">
    <location>
        <begin position="36"/>
        <end position="48"/>
    </location>
</feature>
<reference evidence="2" key="1">
    <citation type="submission" date="2022-06" db="EMBL/GenBank/DDBJ databases">
        <title>Genome public.</title>
        <authorList>
            <person name="Sun Q."/>
        </authorList>
    </citation>
    <scope>NUCLEOTIDE SEQUENCE</scope>
    <source>
        <strain evidence="2">CWNU-1</strain>
    </source>
</reference>
<protein>
    <submittedName>
        <fullName evidence="2">Uncharacterized protein</fullName>
    </submittedName>
</protein>
<feature type="region of interest" description="Disordered" evidence="1">
    <location>
        <begin position="1"/>
        <end position="48"/>
    </location>
</feature>
<keyword evidence="3" id="KW-1185">Reference proteome</keyword>
<accession>A0ABT0UFR3</accession>
<evidence type="ECO:0000256" key="1">
    <source>
        <dbReference type="SAM" id="MobiDB-lite"/>
    </source>
</evidence>
<dbReference type="EMBL" id="JAMQAW010000003">
    <property type="protein sequence ID" value="MCM2387463.1"/>
    <property type="molecule type" value="Genomic_DNA"/>
</dbReference>
<proteinExistence type="predicted"/>
<gene>
    <name evidence="2" type="ORF">NBG84_03900</name>
</gene>
<feature type="compositionally biased region" description="Low complexity" evidence="1">
    <location>
        <begin position="9"/>
        <end position="30"/>
    </location>
</feature>
<comment type="caution">
    <text evidence="2">The sequence shown here is derived from an EMBL/GenBank/DDBJ whole genome shotgun (WGS) entry which is preliminary data.</text>
</comment>
<sequence>MGDTHIADTLAGRSAAARTSSASAAFDTRSCAGGAPSSSPNATLSAVQ</sequence>
<evidence type="ECO:0000313" key="2">
    <source>
        <dbReference type="EMBL" id="MCM2387463.1"/>
    </source>
</evidence>
<name>A0ABT0UFR3_9ACTN</name>
<dbReference type="RefSeq" id="WP_250917826.1">
    <property type="nucleotide sequence ID" value="NZ_JAMQAW010000003.1"/>
</dbReference>
<dbReference type="Proteomes" id="UP001431429">
    <property type="component" value="Unassembled WGS sequence"/>
</dbReference>
<evidence type="ECO:0000313" key="3">
    <source>
        <dbReference type="Proteomes" id="UP001431429"/>
    </source>
</evidence>
<organism evidence="2 3">
    <name type="scientific">Streptomyces albipurpureus</name>
    <dbReference type="NCBI Taxonomy" id="2897419"/>
    <lineage>
        <taxon>Bacteria</taxon>
        <taxon>Bacillati</taxon>
        <taxon>Actinomycetota</taxon>
        <taxon>Actinomycetes</taxon>
        <taxon>Kitasatosporales</taxon>
        <taxon>Streptomycetaceae</taxon>
        <taxon>Streptomyces</taxon>
    </lineage>
</organism>